<dbReference type="Proteomes" id="UP000031056">
    <property type="component" value="Unassembled WGS sequence"/>
</dbReference>
<evidence type="ECO:0000313" key="2">
    <source>
        <dbReference type="EMBL" id="KHN68919.1"/>
    </source>
</evidence>
<dbReference type="AlphaFoldDB" id="A0A0B2UI61"/>
<evidence type="ECO:0000256" key="1">
    <source>
        <dbReference type="SAM" id="Phobius"/>
    </source>
</evidence>
<organism evidence="2 3">
    <name type="scientific">Ordospora colligata OC4</name>
    <dbReference type="NCBI Taxonomy" id="1354746"/>
    <lineage>
        <taxon>Eukaryota</taxon>
        <taxon>Fungi</taxon>
        <taxon>Fungi incertae sedis</taxon>
        <taxon>Microsporidia</taxon>
        <taxon>Ordosporidae</taxon>
        <taxon>Ordospora</taxon>
    </lineage>
</organism>
<comment type="caution">
    <text evidence="2">The sequence shown here is derived from an EMBL/GenBank/DDBJ whole genome shotgun (WGS) entry which is preliminary data.</text>
</comment>
<dbReference type="VEuPathDB" id="MicrosporidiaDB:M896_121420"/>
<feature type="transmembrane region" description="Helical" evidence="1">
    <location>
        <begin position="6"/>
        <end position="24"/>
    </location>
</feature>
<proteinExistence type="predicted"/>
<evidence type="ECO:0000313" key="3">
    <source>
        <dbReference type="Proteomes" id="UP000031056"/>
    </source>
</evidence>
<dbReference type="InParanoid" id="A0A0B2UI61"/>
<gene>
    <name evidence="2" type="ORF">M896_121420</name>
</gene>
<sequence>MGDDRPVVEFMLMLFLVTFSFMLFPEMLTTSVKNAGYFEGNRTVRDLSFLAKPMGGNVTLYDRSGYTGIISMSSIPSGSPITQAMHQICKEGKPWFNVQVDEETCCVFIRTQSPIPDYIFRLNEIPNKNLSPSEMVLSLDSFYSSKKTFDKKMIETLVYLMMRESLTDKLVLLYEQMMVIINDRNKMFLFDIDFDQLPIFIKTATNLNTIIAAFSISENTLFVYTTLLSREIPYSKVFEARFAKMFPEQKDIKIKNYLSTDDYKGLSLLISDEERSEAMNLLSLYLNDFSKTDKQITEAMKIPGERASFIEVLV</sequence>
<keyword evidence="1" id="KW-0812">Transmembrane</keyword>
<dbReference type="OrthoDB" id="2192172at2759"/>
<accession>A0A0B2UI61</accession>
<dbReference type="EMBL" id="JOKQ01000012">
    <property type="protein sequence ID" value="KHN68919.1"/>
    <property type="molecule type" value="Genomic_DNA"/>
</dbReference>
<dbReference type="HOGENOM" id="CLU_897232_0_0_1"/>
<dbReference type="RefSeq" id="XP_014562961.1">
    <property type="nucleotide sequence ID" value="XM_014707475.1"/>
</dbReference>
<dbReference type="GeneID" id="26262659"/>
<keyword evidence="1" id="KW-0472">Membrane</keyword>
<protein>
    <submittedName>
        <fullName evidence="2">Uncharacterized protein</fullName>
    </submittedName>
</protein>
<keyword evidence="3" id="KW-1185">Reference proteome</keyword>
<reference evidence="2 3" key="1">
    <citation type="journal article" date="2014" name="MBio">
        <title>The Ordospora colligata genome; evolution of extreme reduction in microsporidia and host-to-parasite horizontal gene transfer.</title>
        <authorList>
            <person name="Pombert J.-F."/>
            <person name="Haag K.L."/>
            <person name="Beidas S."/>
            <person name="Ebert D."/>
            <person name="Keeling P.J."/>
        </authorList>
    </citation>
    <scope>NUCLEOTIDE SEQUENCE [LARGE SCALE GENOMIC DNA]</scope>
    <source>
        <strain evidence="2 3">OC4</strain>
    </source>
</reference>
<name>A0A0B2UI61_9MICR</name>
<keyword evidence="1" id="KW-1133">Transmembrane helix</keyword>